<dbReference type="Gene3D" id="3.40.50.150">
    <property type="entry name" value="Vaccinia Virus protein VP39"/>
    <property type="match status" value="1"/>
</dbReference>
<evidence type="ECO:0000313" key="2">
    <source>
        <dbReference type="Proteomes" id="UP000190037"/>
    </source>
</evidence>
<gene>
    <name evidence="1" type="ORF">B4N89_30905</name>
</gene>
<evidence type="ECO:0000313" key="1">
    <source>
        <dbReference type="EMBL" id="OPC78591.1"/>
    </source>
</evidence>
<proteinExistence type="predicted"/>
<keyword evidence="2" id="KW-1185">Reference proteome</keyword>
<accession>A0A1T3NPN1</accession>
<dbReference type="AlphaFoldDB" id="A0A1T3NPN1"/>
<organism evidence="1 2">
    <name type="scientific">Embleya scabrispora</name>
    <dbReference type="NCBI Taxonomy" id="159449"/>
    <lineage>
        <taxon>Bacteria</taxon>
        <taxon>Bacillati</taxon>
        <taxon>Actinomycetota</taxon>
        <taxon>Actinomycetes</taxon>
        <taxon>Kitasatosporales</taxon>
        <taxon>Streptomycetaceae</taxon>
        <taxon>Embleya</taxon>
    </lineage>
</organism>
<sequence length="279" mass="30344">MRPPSPPSTPPREEPALYAFAEADDITYQLETLQRLLDPTTRMVLDSLDTPTGQEWLEIGYGLGSIARELSRRIGPSGAVHATDLSARSVSAPTGGAPIHTFPLDLRTDSLPPRPFLGIHGRLVLLHIPERREILTRLVDALEPGGVLVLEDWFCPTAPRVLNCADPTDAKIFTEVVEGVLAVLRNRGADLEWAASTHEAFAEAGLTGIRAVRTEPDCAGPGPAHRLYACNARQLRPQLQALGVADELLDRFQEIVVQPDLVTTGWRLISTVGTKPGKH</sequence>
<dbReference type="Pfam" id="PF13489">
    <property type="entry name" value="Methyltransf_23"/>
    <property type="match status" value="1"/>
</dbReference>
<evidence type="ECO:0008006" key="3">
    <source>
        <dbReference type="Google" id="ProtNLM"/>
    </source>
</evidence>
<name>A0A1T3NPN1_9ACTN</name>
<comment type="caution">
    <text evidence="1">The sequence shown here is derived from an EMBL/GenBank/DDBJ whole genome shotgun (WGS) entry which is preliminary data.</text>
</comment>
<dbReference type="STRING" id="159449.B4N89_30905"/>
<dbReference type="CDD" id="cd02440">
    <property type="entry name" value="AdoMet_MTases"/>
    <property type="match status" value="1"/>
</dbReference>
<dbReference type="EMBL" id="MWQN01000002">
    <property type="protein sequence ID" value="OPC78591.1"/>
    <property type="molecule type" value="Genomic_DNA"/>
</dbReference>
<dbReference type="Proteomes" id="UP000190037">
    <property type="component" value="Unassembled WGS sequence"/>
</dbReference>
<dbReference type="SUPFAM" id="SSF53335">
    <property type="entry name" value="S-adenosyl-L-methionine-dependent methyltransferases"/>
    <property type="match status" value="1"/>
</dbReference>
<dbReference type="InterPro" id="IPR029063">
    <property type="entry name" value="SAM-dependent_MTases_sf"/>
</dbReference>
<protein>
    <recommendedName>
        <fullName evidence="3">Methyltransferase domain-containing protein</fullName>
    </recommendedName>
</protein>
<reference evidence="1 2" key="1">
    <citation type="submission" date="2017-03" db="EMBL/GenBank/DDBJ databases">
        <title>Draft genome sequence of Streptomyces scabrisporus NF3, endophyte isolated from Amphipterygium adstringens.</title>
        <authorList>
            <person name="Vazquez M."/>
            <person name="Ceapa C.D."/>
            <person name="Rodriguez Luna D."/>
            <person name="Sanchez Esquivel S."/>
        </authorList>
    </citation>
    <scope>NUCLEOTIDE SEQUENCE [LARGE SCALE GENOMIC DNA]</scope>
    <source>
        <strain evidence="1 2">NF3</strain>
    </source>
</reference>